<gene>
    <name evidence="2" type="ORF">EJA03_14195</name>
</gene>
<dbReference type="SUPFAM" id="SSF88659">
    <property type="entry name" value="Sigma3 and sigma4 domains of RNA polymerase sigma factors"/>
    <property type="match status" value="1"/>
</dbReference>
<dbReference type="Proteomes" id="UP000269041">
    <property type="component" value="Unassembled WGS sequence"/>
</dbReference>
<protein>
    <recommendedName>
        <fullName evidence="1">RNA polymerase sigma factor 70 region 4 type 2 domain-containing protein</fullName>
    </recommendedName>
</protein>
<accession>A0A3R9F5J6</accession>
<dbReference type="GO" id="GO:0016987">
    <property type="term" value="F:sigma factor activity"/>
    <property type="evidence" value="ECO:0007669"/>
    <property type="project" value="InterPro"/>
</dbReference>
<evidence type="ECO:0000259" key="1">
    <source>
        <dbReference type="Pfam" id="PF08281"/>
    </source>
</evidence>
<reference evidence="2 3" key="1">
    <citation type="submission" date="2018-12" db="EMBL/GenBank/DDBJ databases">
        <title>Genomic taxonomy of the Vibrionaceae family.</title>
        <authorList>
            <person name="Gomez-Gil B."/>
            <person name="Enciso-Ibarra K."/>
        </authorList>
    </citation>
    <scope>NUCLEOTIDE SEQUENCE [LARGE SCALE GENOMIC DNA]</scope>
    <source>
        <strain evidence="2 3">CAIM 594</strain>
    </source>
</reference>
<evidence type="ECO:0000313" key="2">
    <source>
        <dbReference type="EMBL" id="RSD30406.1"/>
    </source>
</evidence>
<sequence>MPDKRILEHAQSISNTSLPELSSKQAIALLLSLMYTREEICELMNIQPSTLRTHLERGMKTMKKTQGIDDADELAYIVFKRLAQVLQF</sequence>
<dbReference type="InterPro" id="IPR013324">
    <property type="entry name" value="RNA_pol_sigma_r3/r4-like"/>
</dbReference>
<dbReference type="Gene3D" id="1.10.10.10">
    <property type="entry name" value="Winged helix-like DNA-binding domain superfamily/Winged helix DNA-binding domain"/>
    <property type="match status" value="1"/>
</dbReference>
<dbReference type="GO" id="GO:0003677">
    <property type="term" value="F:DNA binding"/>
    <property type="evidence" value="ECO:0007669"/>
    <property type="project" value="InterPro"/>
</dbReference>
<dbReference type="AlphaFoldDB" id="A0A3R9F5J6"/>
<dbReference type="GO" id="GO:0006352">
    <property type="term" value="P:DNA-templated transcription initiation"/>
    <property type="evidence" value="ECO:0007669"/>
    <property type="project" value="InterPro"/>
</dbReference>
<comment type="caution">
    <text evidence="2">The sequence shown here is derived from an EMBL/GenBank/DDBJ whole genome shotgun (WGS) entry which is preliminary data.</text>
</comment>
<dbReference type="EMBL" id="RSFA01000069">
    <property type="protein sequence ID" value="RSD30406.1"/>
    <property type="molecule type" value="Genomic_DNA"/>
</dbReference>
<dbReference type="InterPro" id="IPR013249">
    <property type="entry name" value="RNA_pol_sigma70_r4_t2"/>
</dbReference>
<organism evidence="2 3">
    <name type="scientific">Vibrio pectenicida</name>
    <dbReference type="NCBI Taxonomy" id="62763"/>
    <lineage>
        <taxon>Bacteria</taxon>
        <taxon>Pseudomonadati</taxon>
        <taxon>Pseudomonadota</taxon>
        <taxon>Gammaproteobacteria</taxon>
        <taxon>Vibrionales</taxon>
        <taxon>Vibrionaceae</taxon>
        <taxon>Vibrio</taxon>
    </lineage>
</organism>
<dbReference type="InterPro" id="IPR036388">
    <property type="entry name" value="WH-like_DNA-bd_sf"/>
</dbReference>
<dbReference type="Pfam" id="PF08281">
    <property type="entry name" value="Sigma70_r4_2"/>
    <property type="match status" value="1"/>
</dbReference>
<keyword evidence="3" id="KW-1185">Reference proteome</keyword>
<feature type="domain" description="RNA polymerase sigma factor 70 region 4 type 2" evidence="1">
    <location>
        <begin position="18"/>
        <end position="62"/>
    </location>
</feature>
<dbReference type="RefSeq" id="WP_125322396.1">
    <property type="nucleotide sequence ID" value="NZ_AP024891.1"/>
</dbReference>
<evidence type="ECO:0000313" key="3">
    <source>
        <dbReference type="Proteomes" id="UP000269041"/>
    </source>
</evidence>
<name>A0A3R9F5J6_9VIBR</name>
<proteinExistence type="predicted"/>